<reference evidence="2 3" key="1">
    <citation type="submission" date="2019-11" db="EMBL/GenBank/DDBJ databases">
        <title>Spirosoma endbachense sp. nov., isolated from a natural salt meadow.</title>
        <authorList>
            <person name="Rojas J."/>
            <person name="Ambika Manirajan B."/>
            <person name="Ratering S."/>
            <person name="Suarez C."/>
            <person name="Geissler-Plaum R."/>
            <person name="Schnell S."/>
        </authorList>
    </citation>
    <scope>NUCLEOTIDE SEQUENCE [LARGE SCALE GENOMIC DNA]</scope>
    <source>
        <strain evidence="2 3">I-24</strain>
    </source>
</reference>
<accession>A0A6P1W1S5</accession>
<proteinExistence type="predicted"/>
<dbReference type="AlphaFoldDB" id="A0A6P1W1S5"/>
<dbReference type="RefSeq" id="WP_162388675.1">
    <property type="nucleotide sequence ID" value="NZ_CP045997.1"/>
</dbReference>
<name>A0A6P1W1S5_9BACT</name>
<evidence type="ECO:0000313" key="3">
    <source>
        <dbReference type="Proteomes" id="UP000464577"/>
    </source>
</evidence>
<keyword evidence="1" id="KW-0812">Transmembrane</keyword>
<dbReference type="Proteomes" id="UP000464577">
    <property type="component" value="Chromosome"/>
</dbReference>
<evidence type="ECO:0000313" key="2">
    <source>
        <dbReference type="EMBL" id="QHV98262.1"/>
    </source>
</evidence>
<sequence length="152" mass="17592">MKTQRIVEYDWFYLKPRILILLCILSFLEIHEYDDKWNLPIIIWGLMGVFAGAGVTKIISGLFVLCWLYLWVLILQKKMALNAKLITPFVVLYADALLAGYQQINYYASVGHINERALFYIIPFVAFLTCTILLIRVLKEELVSVSGQSQRN</sequence>
<keyword evidence="3" id="KW-1185">Reference proteome</keyword>
<feature type="transmembrane region" description="Helical" evidence="1">
    <location>
        <begin position="85"/>
        <end position="105"/>
    </location>
</feature>
<protein>
    <submittedName>
        <fullName evidence="2">Uncharacterized protein</fullName>
    </submittedName>
</protein>
<dbReference type="EMBL" id="CP045997">
    <property type="protein sequence ID" value="QHV98262.1"/>
    <property type="molecule type" value="Genomic_DNA"/>
</dbReference>
<organism evidence="2 3">
    <name type="scientific">Spirosoma endbachense</name>
    <dbReference type="NCBI Taxonomy" id="2666025"/>
    <lineage>
        <taxon>Bacteria</taxon>
        <taxon>Pseudomonadati</taxon>
        <taxon>Bacteroidota</taxon>
        <taxon>Cytophagia</taxon>
        <taxon>Cytophagales</taxon>
        <taxon>Cytophagaceae</taxon>
        <taxon>Spirosoma</taxon>
    </lineage>
</organism>
<feature type="transmembrane region" description="Helical" evidence="1">
    <location>
        <begin position="12"/>
        <end position="30"/>
    </location>
</feature>
<gene>
    <name evidence="2" type="ORF">GJR95_26115</name>
</gene>
<feature type="transmembrane region" description="Helical" evidence="1">
    <location>
        <begin position="117"/>
        <end position="138"/>
    </location>
</feature>
<keyword evidence="1" id="KW-0472">Membrane</keyword>
<feature type="transmembrane region" description="Helical" evidence="1">
    <location>
        <begin position="42"/>
        <end position="73"/>
    </location>
</feature>
<dbReference type="KEGG" id="senf:GJR95_26115"/>
<keyword evidence="1" id="KW-1133">Transmembrane helix</keyword>
<evidence type="ECO:0000256" key="1">
    <source>
        <dbReference type="SAM" id="Phobius"/>
    </source>
</evidence>